<evidence type="ECO:0000313" key="1">
    <source>
        <dbReference type="EMBL" id="KAI5663755.1"/>
    </source>
</evidence>
<accession>A0ACC0AU06</accession>
<organism evidence="1 2">
    <name type="scientific">Catharanthus roseus</name>
    <name type="common">Madagascar periwinkle</name>
    <name type="synonym">Vinca rosea</name>
    <dbReference type="NCBI Taxonomy" id="4058"/>
    <lineage>
        <taxon>Eukaryota</taxon>
        <taxon>Viridiplantae</taxon>
        <taxon>Streptophyta</taxon>
        <taxon>Embryophyta</taxon>
        <taxon>Tracheophyta</taxon>
        <taxon>Spermatophyta</taxon>
        <taxon>Magnoliopsida</taxon>
        <taxon>eudicotyledons</taxon>
        <taxon>Gunneridae</taxon>
        <taxon>Pentapetalae</taxon>
        <taxon>asterids</taxon>
        <taxon>lamiids</taxon>
        <taxon>Gentianales</taxon>
        <taxon>Apocynaceae</taxon>
        <taxon>Rauvolfioideae</taxon>
        <taxon>Vinceae</taxon>
        <taxon>Catharanthinae</taxon>
        <taxon>Catharanthus</taxon>
    </lineage>
</organism>
<protein>
    <submittedName>
        <fullName evidence="1">Uncharacterized protein</fullName>
    </submittedName>
</protein>
<sequence>MSPEVLVASQGIGPWYVLISYSRNITLTSDNTYQPYVHIEHSMYTLYGLLQGSTISILMAALTAAANPIGGKGANAHCRSAFNPFTNYRVLLLSVSINLKQYLANLLNFAVYWATVRLPCLSC</sequence>
<name>A0ACC0AU06_CATRO</name>
<reference evidence="2" key="1">
    <citation type="journal article" date="2023" name="Nat. Plants">
        <title>Single-cell RNA sequencing provides a high-resolution roadmap for understanding the multicellular compartmentation of specialized metabolism.</title>
        <authorList>
            <person name="Sun S."/>
            <person name="Shen X."/>
            <person name="Li Y."/>
            <person name="Li Y."/>
            <person name="Wang S."/>
            <person name="Li R."/>
            <person name="Zhang H."/>
            <person name="Shen G."/>
            <person name="Guo B."/>
            <person name="Wei J."/>
            <person name="Xu J."/>
            <person name="St-Pierre B."/>
            <person name="Chen S."/>
            <person name="Sun C."/>
        </authorList>
    </citation>
    <scope>NUCLEOTIDE SEQUENCE [LARGE SCALE GENOMIC DNA]</scope>
</reference>
<comment type="caution">
    <text evidence="1">The sequence shown here is derived from an EMBL/GenBank/DDBJ whole genome shotgun (WGS) entry which is preliminary data.</text>
</comment>
<proteinExistence type="predicted"/>
<keyword evidence="2" id="KW-1185">Reference proteome</keyword>
<gene>
    <name evidence="1" type="ORF">M9H77_23078</name>
</gene>
<dbReference type="Proteomes" id="UP001060085">
    <property type="component" value="Linkage Group LG05"/>
</dbReference>
<evidence type="ECO:0000313" key="2">
    <source>
        <dbReference type="Proteomes" id="UP001060085"/>
    </source>
</evidence>
<dbReference type="EMBL" id="CM044705">
    <property type="protein sequence ID" value="KAI5663755.1"/>
    <property type="molecule type" value="Genomic_DNA"/>
</dbReference>